<evidence type="ECO:0000313" key="2">
    <source>
        <dbReference type="Proteomes" id="UP001177260"/>
    </source>
</evidence>
<organism evidence="1 2">
    <name type="scientific">Aspergillus melleus</name>
    <dbReference type="NCBI Taxonomy" id="138277"/>
    <lineage>
        <taxon>Eukaryota</taxon>
        <taxon>Fungi</taxon>
        <taxon>Dikarya</taxon>
        <taxon>Ascomycota</taxon>
        <taxon>Pezizomycotina</taxon>
        <taxon>Eurotiomycetes</taxon>
        <taxon>Eurotiomycetidae</taxon>
        <taxon>Eurotiales</taxon>
        <taxon>Aspergillaceae</taxon>
        <taxon>Aspergillus</taxon>
        <taxon>Aspergillus subgen. Circumdati</taxon>
    </lineage>
</organism>
<sequence>MLRLLWLAVTFFSLSLATQIPLLPSNANTDSVIHSTQFPDHSVRIRQQNESICAAGSAQYTGWLDIGPKHLFFWYFESQNDPLTDPLSLWMTGGPGDSSMIGLFQEIGPCLVNEHGNGTYHNPWAWSRNSSLLFVDQPVDTGFSYIDEGVELPVDSAEAAVDIHRFLQLFVSEVFPHLSTVPVHLSGESYAGKYIPYLGAQIIQQNQLHPDHPQINLQSCLVGNGFMSPRDSFYGYWETLCTTNPGILEPVFNKTRCDIMAANMPRCMQVSEVCVRNPDPAICHAALSVCYEGVVGWYDDEAGAGGRNRFDITAPCAIDEMCYIQSARIETYLNTPAVWKALSPPAQIKEYKFVAQSVIDAFDTSADGMTSTSDLVVFLLSHGVDFLAYQGNLDLACNTAGNRRWADSVVWKGQAEFTAKGLRPWMAFVEEAGRNKTVGVMKEVKVQVGDGESRFAFVTVDEAGHLLPQDRPDVALDMMIRWITGASFA</sequence>
<dbReference type="Proteomes" id="UP001177260">
    <property type="component" value="Unassembled WGS sequence"/>
</dbReference>
<evidence type="ECO:0000313" key="1">
    <source>
        <dbReference type="EMBL" id="KAK1143504.1"/>
    </source>
</evidence>
<proteinExistence type="predicted"/>
<reference evidence="1 2" key="1">
    <citation type="journal article" date="2023" name="ACS Omega">
        <title>Identification of the Neoaspergillic Acid Biosynthesis Gene Cluster by Establishing an In Vitro CRISPR-Ribonucleoprotein Genetic System in Aspergillus melleus.</title>
        <authorList>
            <person name="Yuan B."/>
            <person name="Grau M.F."/>
            <person name="Murata R.M."/>
            <person name="Torok T."/>
            <person name="Venkateswaran K."/>
            <person name="Stajich J.E."/>
            <person name="Wang C.C.C."/>
        </authorList>
    </citation>
    <scope>NUCLEOTIDE SEQUENCE [LARGE SCALE GENOMIC DNA]</scope>
    <source>
        <strain evidence="1 2">IMV 1140</strain>
    </source>
</reference>
<protein>
    <submittedName>
        <fullName evidence="1">Uncharacterized protein</fullName>
    </submittedName>
</protein>
<dbReference type="EMBL" id="JAOPJF010000039">
    <property type="protein sequence ID" value="KAK1143504.1"/>
    <property type="molecule type" value="Genomic_DNA"/>
</dbReference>
<gene>
    <name evidence="1" type="ORF">N8T08_006310</name>
</gene>
<comment type="caution">
    <text evidence="1">The sequence shown here is derived from an EMBL/GenBank/DDBJ whole genome shotgun (WGS) entry which is preliminary data.</text>
</comment>
<keyword evidence="2" id="KW-1185">Reference proteome</keyword>
<accession>A0ACC3B092</accession>
<name>A0ACC3B092_9EURO</name>